<keyword evidence="3" id="KW-1185">Reference proteome</keyword>
<dbReference type="RefSeq" id="WP_183500163.1">
    <property type="nucleotide sequence ID" value="NZ_BAABCO010000004.1"/>
</dbReference>
<evidence type="ECO:0000256" key="1">
    <source>
        <dbReference type="SAM" id="Phobius"/>
    </source>
</evidence>
<gene>
    <name evidence="2" type="ORF">BKA10_002457</name>
</gene>
<reference evidence="2 3" key="1">
    <citation type="submission" date="2020-08" db="EMBL/GenBank/DDBJ databases">
        <title>Sequencing the genomes of 1000 actinobacteria strains.</title>
        <authorList>
            <person name="Klenk H.-P."/>
        </authorList>
    </citation>
    <scope>NUCLEOTIDE SEQUENCE [LARGE SCALE GENOMIC DNA]</scope>
    <source>
        <strain evidence="2 3">DSM 19600</strain>
    </source>
</reference>
<name>A0AA40SQS2_9MICO</name>
<organism evidence="2 3">
    <name type="scientific">Microbacterium invictum</name>
    <dbReference type="NCBI Taxonomy" id="515415"/>
    <lineage>
        <taxon>Bacteria</taxon>
        <taxon>Bacillati</taxon>
        <taxon>Actinomycetota</taxon>
        <taxon>Actinomycetes</taxon>
        <taxon>Micrococcales</taxon>
        <taxon>Microbacteriaceae</taxon>
        <taxon>Microbacterium</taxon>
    </lineage>
</organism>
<comment type="caution">
    <text evidence="2">The sequence shown here is derived from an EMBL/GenBank/DDBJ whole genome shotgun (WGS) entry which is preliminary data.</text>
</comment>
<evidence type="ECO:0000313" key="3">
    <source>
        <dbReference type="Proteomes" id="UP000549113"/>
    </source>
</evidence>
<dbReference type="AlphaFoldDB" id="A0AA40SQS2"/>
<evidence type="ECO:0000313" key="2">
    <source>
        <dbReference type="EMBL" id="MBB4140663.1"/>
    </source>
</evidence>
<dbReference type="Proteomes" id="UP000549113">
    <property type="component" value="Unassembled WGS sequence"/>
</dbReference>
<keyword evidence="1" id="KW-0472">Membrane</keyword>
<dbReference type="InterPro" id="IPR046151">
    <property type="entry name" value="DUF6153"/>
</dbReference>
<dbReference type="EMBL" id="JACIFH010000001">
    <property type="protein sequence ID" value="MBB4140663.1"/>
    <property type="molecule type" value="Genomic_DNA"/>
</dbReference>
<keyword evidence="1" id="KW-0812">Transmembrane</keyword>
<proteinExistence type="predicted"/>
<protein>
    <submittedName>
        <fullName evidence="2">Uncharacterized protein</fullName>
    </submittedName>
</protein>
<accession>A0AA40SQS2</accession>
<feature type="transmembrane region" description="Helical" evidence="1">
    <location>
        <begin position="81"/>
        <end position="99"/>
    </location>
</feature>
<dbReference type="Pfam" id="PF19650">
    <property type="entry name" value="DUF6153"/>
    <property type="match status" value="1"/>
</dbReference>
<keyword evidence="1" id="KW-1133">Transmembrane helix</keyword>
<sequence length="138" mass="14278">MTVRMSMRARWVKQLGGWSLPALLAALLITGLLGMHALSSTHGEAAIGSVTIADHGQVASSSDVEPDGSCSTCEADGGHDALLMACVLALLGTLLLAAVSNPGLLRPRGPTVVALSVRPTSSRRPKRPSLIELSISRT</sequence>